<dbReference type="Gene3D" id="2.30.29.30">
    <property type="entry name" value="Pleckstrin-homology domain (PH domain)/Phosphotyrosine-binding domain (PTB)"/>
    <property type="match status" value="1"/>
</dbReference>
<dbReference type="Proteomes" id="UP000695022">
    <property type="component" value="Unplaced"/>
</dbReference>
<comment type="subcellular location">
    <subcellularLocation>
        <location evidence="1">Membrane</location>
    </subcellularLocation>
</comment>
<feature type="region of interest" description="Disordered" evidence="6">
    <location>
        <begin position="523"/>
        <end position="544"/>
    </location>
</feature>
<dbReference type="InterPro" id="IPR002404">
    <property type="entry name" value="IRS_PTB"/>
</dbReference>
<evidence type="ECO:0000313" key="8">
    <source>
        <dbReference type="Proteomes" id="UP000695022"/>
    </source>
</evidence>
<dbReference type="CDD" id="cd01202">
    <property type="entry name" value="PTB_FRS2"/>
    <property type="match status" value="1"/>
</dbReference>
<dbReference type="PANTHER" id="PTHR21258:SF55">
    <property type="entry name" value="FI23523P1"/>
    <property type="match status" value="1"/>
</dbReference>
<dbReference type="InterPro" id="IPR011993">
    <property type="entry name" value="PH-like_dom_sf"/>
</dbReference>
<accession>A0ABM1F054</accession>
<dbReference type="PROSITE" id="PS51064">
    <property type="entry name" value="IRS_PTB"/>
    <property type="match status" value="1"/>
</dbReference>
<sequence length="544" mass="58328">MGCRHCTLAEPACERERGFAVYNVDGVTETLGPGIVDVTPAEILYTPAGNEDCLCWALDCLRRYGFDADLFSFETGRRCATGPGVYAFKCKQARQLYNALQESIQKAGRVGNQDGCTDSHDKQAVASVKRNEISAVSYVKSCGNSPPLPIATRWSHGGEGRSCVTDAIYLYSALLVPHSCAAHRRAEPAATATLTVSSTSTATLTVSSTSAATLTVSSASAATHDYVNTMCESPGNGRERPRAGCESPELARRNPKRRSRSTGSTGTSSWANSPVLVHQSAVTKLLPSDSDRCAVRRQTSCEPPVRSLLSKMLRRYKSETDSLESSDVVARSDMLASPGRVRKGCSMGHILESDETPAEVRHFAASAAQALRLDVGTPQRKSAGRATSTLKCNERTRKTSPAPSPCKSALDTEHCYVNLTVGSEQQKTTTTPTMTTRRSAIDDASFDVGRSGAANGRGGSDSRVNYIMLDLSEKSSCACAGEHVATKASSASPTRAKRQSVTAKSLEGYAQIDFDKTAALSRSISRRDDEYGSRKTRHCSEVEQ</sequence>
<keyword evidence="4" id="KW-0472">Membrane</keyword>
<organism evidence="8 9">
    <name type="scientific">Priapulus caudatus</name>
    <name type="common">Priapulid worm</name>
    <dbReference type="NCBI Taxonomy" id="37621"/>
    <lineage>
        <taxon>Eukaryota</taxon>
        <taxon>Metazoa</taxon>
        <taxon>Ecdysozoa</taxon>
        <taxon>Scalidophora</taxon>
        <taxon>Priapulida</taxon>
        <taxon>Priapulimorpha</taxon>
        <taxon>Priapulimorphida</taxon>
        <taxon>Priapulidae</taxon>
        <taxon>Priapulus</taxon>
    </lineage>
</organism>
<evidence type="ECO:0000256" key="6">
    <source>
        <dbReference type="SAM" id="MobiDB-lite"/>
    </source>
</evidence>
<evidence type="ECO:0000313" key="9">
    <source>
        <dbReference type="RefSeq" id="XP_014677825.1"/>
    </source>
</evidence>
<keyword evidence="3" id="KW-0519">Myristate</keyword>
<dbReference type="SMART" id="SM01244">
    <property type="entry name" value="IRS"/>
    <property type="match status" value="1"/>
</dbReference>
<dbReference type="InterPro" id="IPR038742">
    <property type="entry name" value="FRS2_PTB"/>
</dbReference>
<evidence type="ECO:0000256" key="3">
    <source>
        <dbReference type="ARBA" id="ARBA00022707"/>
    </source>
</evidence>
<dbReference type="Pfam" id="PF02174">
    <property type="entry name" value="IRS"/>
    <property type="match status" value="1"/>
</dbReference>
<feature type="region of interest" description="Disordered" evidence="6">
    <location>
        <begin position="231"/>
        <end position="273"/>
    </location>
</feature>
<protein>
    <submittedName>
        <fullName evidence="9">Fibroblast growth factor receptor substrate 3-like</fullName>
    </submittedName>
</protein>
<proteinExistence type="predicted"/>
<dbReference type="GeneID" id="106817648"/>
<keyword evidence="2" id="KW-0597">Phosphoprotein</keyword>
<keyword evidence="8" id="KW-1185">Reference proteome</keyword>
<keyword evidence="5" id="KW-0449">Lipoprotein</keyword>
<evidence type="ECO:0000256" key="4">
    <source>
        <dbReference type="ARBA" id="ARBA00023136"/>
    </source>
</evidence>
<name>A0ABM1F054_PRICU</name>
<reference evidence="9" key="1">
    <citation type="submission" date="2025-08" db="UniProtKB">
        <authorList>
            <consortium name="RefSeq"/>
        </authorList>
    </citation>
    <scope>IDENTIFICATION</scope>
</reference>
<dbReference type="PANTHER" id="PTHR21258">
    <property type="entry name" value="DOCKING PROTEIN RELATED"/>
    <property type="match status" value="1"/>
</dbReference>
<feature type="compositionally biased region" description="Basic and acidic residues" evidence="6">
    <location>
        <begin position="525"/>
        <end position="544"/>
    </location>
</feature>
<evidence type="ECO:0000256" key="5">
    <source>
        <dbReference type="ARBA" id="ARBA00023288"/>
    </source>
</evidence>
<evidence type="ECO:0000256" key="2">
    <source>
        <dbReference type="ARBA" id="ARBA00022553"/>
    </source>
</evidence>
<dbReference type="SUPFAM" id="SSF50729">
    <property type="entry name" value="PH domain-like"/>
    <property type="match status" value="1"/>
</dbReference>
<dbReference type="InterPro" id="IPR050996">
    <property type="entry name" value="Docking_Protein_DOK"/>
</dbReference>
<evidence type="ECO:0000259" key="7">
    <source>
        <dbReference type="PROSITE" id="PS51064"/>
    </source>
</evidence>
<dbReference type="RefSeq" id="XP_014677825.1">
    <property type="nucleotide sequence ID" value="XM_014822339.1"/>
</dbReference>
<evidence type="ECO:0000256" key="1">
    <source>
        <dbReference type="ARBA" id="ARBA00004370"/>
    </source>
</evidence>
<dbReference type="SMART" id="SM00310">
    <property type="entry name" value="PTBI"/>
    <property type="match status" value="1"/>
</dbReference>
<feature type="domain" description="IRS-type PTB" evidence="7">
    <location>
        <begin position="11"/>
        <end position="114"/>
    </location>
</feature>
<gene>
    <name evidence="9" type="primary">LOC106817648</name>
</gene>